<organism evidence="12 13">
    <name type="scientific">Plectus sambesii</name>
    <dbReference type="NCBI Taxonomy" id="2011161"/>
    <lineage>
        <taxon>Eukaryota</taxon>
        <taxon>Metazoa</taxon>
        <taxon>Ecdysozoa</taxon>
        <taxon>Nematoda</taxon>
        <taxon>Chromadorea</taxon>
        <taxon>Plectida</taxon>
        <taxon>Plectina</taxon>
        <taxon>Plectoidea</taxon>
        <taxon>Plectidae</taxon>
        <taxon>Plectus</taxon>
    </lineage>
</organism>
<keyword evidence="2 8" id="KW-0812">Transmembrane</keyword>
<dbReference type="PANTHER" id="PTHR24235">
    <property type="entry name" value="NEUROPEPTIDE Y RECEPTOR"/>
    <property type="match status" value="1"/>
</dbReference>
<comment type="similarity">
    <text evidence="8">Belongs to the G-protein coupled receptor 1 family.</text>
</comment>
<dbReference type="SUPFAM" id="SSF81321">
    <property type="entry name" value="Family A G protein-coupled receptor-like"/>
    <property type="match status" value="1"/>
</dbReference>
<feature type="region of interest" description="Disordered" evidence="9">
    <location>
        <begin position="394"/>
        <end position="439"/>
    </location>
</feature>
<evidence type="ECO:0000256" key="4">
    <source>
        <dbReference type="ARBA" id="ARBA00023040"/>
    </source>
</evidence>
<evidence type="ECO:0000256" key="8">
    <source>
        <dbReference type="RuleBase" id="RU000688"/>
    </source>
</evidence>
<dbReference type="PRINTS" id="PR00237">
    <property type="entry name" value="GPCRRHODOPSN"/>
</dbReference>
<name>A0A914WC16_9BILA</name>
<keyword evidence="12" id="KW-1185">Reference proteome</keyword>
<keyword evidence="7 8" id="KW-0807">Transducer</keyword>
<evidence type="ECO:0000256" key="1">
    <source>
        <dbReference type="ARBA" id="ARBA00004141"/>
    </source>
</evidence>
<reference evidence="13" key="1">
    <citation type="submission" date="2022-11" db="UniProtKB">
        <authorList>
            <consortium name="WormBaseParasite"/>
        </authorList>
    </citation>
    <scope>IDENTIFICATION</scope>
</reference>
<dbReference type="Proteomes" id="UP000887566">
    <property type="component" value="Unplaced"/>
</dbReference>
<dbReference type="AlphaFoldDB" id="A0A914WC16"/>
<feature type="domain" description="G-protein coupled receptors family 1 profile" evidence="11">
    <location>
        <begin position="80"/>
        <end position="371"/>
    </location>
</feature>
<evidence type="ECO:0000256" key="9">
    <source>
        <dbReference type="SAM" id="MobiDB-lite"/>
    </source>
</evidence>
<keyword evidence="3 10" id="KW-1133">Transmembrane helix</keyword>
<dbReference type="InterPro" id="IPR017452">
    <property type="entry name" value="GPCR_Rhodpsn_7TM"/>
</dbReference>
<dbReference type="PROSITE" id="PS00237">
    <property type="entry name" value="G_PROTEIN_RECEP_F1_1"/>
    <property type="match status" value="1"/>
</dbReference>
<dbReference type="GO" id="GO:0042923">
    <property type="term" value="F:neuropeptide binding"/>
    <property type="evidence" value="ECO:0007669"/>
    <property type="project" value="TreeGrafter"/>
</dbReference>
<dbReference type="CDD" id="cd15203">
    <property type="entry name" value="7tmA_NPYR-like"/>
    <property type="match status" value="1"/>
</dbReference>
<evidence type="ECO:0000259" key="11">
    <source>
        <dbReference type="PROSITE" id="PS50262"/>
    </source>
</evidence>
<feature type="transmembrane region" description="Helical" evidence="10">
    <location>
        <begin position="65"/>
        <end position="88"/>
    </location>
</feature>
<dbReference type="PROSITE" id="PS50262">
    <property type="entry name" value="G_PROTEIN_RECEP_F1_2"/>
    <property type="match status" value="1"/>
</dbReference>
<evidence type="ECO:0000256" key="3">
    <source>
        <dbReference type="ARBA" id="ARBA00022989"/>
    </source>
</evidence>
<dbReference type="Pfam" id="PF00001">
    <property type="entry name" value="7tm_1"/>
    <property type="match status" value="1"/>
</dbReference>
<protein>
    <submittedName>
        <fullName evidence="13">G-protein coupled receptors family 1 profile domain-containing protein</fullName>
    </submittedName>
</protein>
<comment type="subcellular location">
    <subcellularLocation>
        <location evidence="1">Membrane</location>
        <topology evidence="1">Multi-pass membrane protein</topology>
    </subcellularLocation>
</comment>
<keyword evidence="6 8" id="KW-0675">Receptor</keyword>
<evidence type="ECO:0000256" key="10">
    <source>
        <dbReference type="SAM" id="Phobius"/>
    </source>
</evidence>
<evidence type="ECO:0000256" key="7">
    <source>
        <dbReference type="ARBA" id="ARBA00023224"/>
    </source>
</evidence>
<dbReference type="GO" id="GO:0005886">
    <property type="term" value="C:plasma membrane"/>
    <property type="evidence" value="ECO:0007669"/>
    <property type="project" value="TreeGrafter"/>
</dbReference>
<feature type="transmembrane region" description="Helical" evidence="10">
    <location>
        <begin position="179"/>
        <end position="198"/>
    </location>
</feature>
<keyword evidence="4 8" id="KW-0297">G-protein coupled receptor</keyword>
<evidence type="ECO:0000313" key="13">
    <source>
        <dbReference type="WBParaSite" id="PSAMB.scaffold358size54778.g5058.t1"/>
    </source>
</evidence>
<dbReference type="InterPro" id="IPR000276">
    <property type="entry name" value="GPCR_Rhodpsn"/>
</dbReference>
<feature type="transmembrane region" description="Helical" evidence="10">
    <location>
        <begin position="290"/>
        <end position="311"/>
    </location>
</feature>
<sequence length="439" mass="49474">MEEAVPLPALWPVSPQFLWRDHIRDYELYVAAAKNRPALEGTANGCVAIQAVYTDKVDSVELQTAFGIVYVLVWFFAVCGNMLVLYVAAWKQISFTVRTVFIISLATSDVIMSMTSLPVTAVTIFARDWVFPHFCCNLIGVFQGGSIFISSFTLTAIAVDRYFLIVHPTRQIITYRRAVLVVLAIWLLGYILAMPVGMFSTVQRWPNLCGVFCEESWPDQWEAVTSRGRKTYGLSVLTVQFGLPIIISSLCYMAISRTLTAQIVKRLEHQIMLPEGERRLIQRKSRTNRMMVTMVFSFLLAWLPLNFVNIVRDFDLSPYYVESTIGHEQVAEDSSSKQSSFGIIPVNWFSVFFAAGHVVAMTSAVWNPLIYGWYNPQFRTALRQIIPTLCGTMGRPNSSSSPKFSESRQTHLRKSHNTIPASSPIAEQMTPLVQETTTG</sequence>
<keyword evidence="5 10" id="KW-0472">Membrane</keyword>
<evidence type="ECO:0000256" key="5">
    <source>
        <dbReference type="ARBA" id="ARBA00023136"/>
    </source>
</evidence>
<feature type="transmembrane region" description="Helical" evidence="10">
    <location>
        <begin position="348"/>
        <end position="374"/>
    </location>
</feature>
<dbReference type="Gene3D" id="1.20.1070.10">
    <property type="entry name" value="Rhodopsin 7-helix transmembrane proteins"/>
    <property type="match status" value="1"/>
</dbReference>
<dbReference type="PANTHER" id="PTHR24235:SF18">
    <property type="entry name" value="G-PROTEIN COUPLED RECEPTORS FAMILY 1 PROFILE DOMAIN-CONTAINING PROTEIN"/>
    <property type="match status" value="1"/>
</dbReference>
<feature type="transmembrane region" description="Helical" evidence="10">
    <location>
        <begin position="100"/>
        <end position="126"/>
    </location>
</feature>
<evidence type="ECO:0000256" key="6">
    <source>
        <dbReference type="ARBA" id="ARBA00023170"/>
    </source>
</evidence>
<dbReference type="GO" id="GO:0008188">
    <property type="term" value="F:neuropeptide receptor activity"/>
    <property type="evidence" value="ECO:0007669"/>
    <property type="project" value="TreeGrafter"/>
</dbReference>
<evidence type="ECO:0000256" key="2">
    <source>
        <dbReference type="ARBA" id="ARBA00022692"/>
    </source>
</evidence>
<dbReference type="GO" id="GO:0043005">
    <property type="term" value="C:neuron projection"/>
    <property type="evidence" value="ECO:0007669"/>
    <property type="project" value="TreeGrafter"/>
</dbReference>
<feature type="transmembrane region" description="Helical" evidence="10">
    <location>
        <begin position="232"/>
        <end position="255"/>
    </location>
</feature>
<proteinExistence type="inferred from homology"/>
<evidence type="ECO:0000313" key="12">
    <source>
        <dbReference type="Proteomes" id="UP000887566"/>
    </source>
</evidence>
<dbReference type="WBParaSite" id="PSAMB.scaffold358size54778.g5058.t1">
    <property type="protein sequence ID" value="PSAMB.scaffold358size54778.g5058.t1"/>
    <property type="gene ID" value="PSAMB.scaffold358size54778.g5058"/>
</dbReference>
<accession>A0A914WC16</accession>
<feature type="transmembrane region" description="Helical" evidence="10">
    <location>
        <begin position="138"/>
        <end position="159"/>
    </location>
</feature>